<comment type="caution">
    <text evidence="1">The sequence shown here is derived from an EMBL/GenBank/DDBJ whole genome shotgun (WGS) entry which is preliminary data.</text>
</comment>
<organism evidence="1 2">
    <name type="scientific">Celerinatantimonas yamalensis</name>
    <dbReference type="NCBI Taxonomy" id="559956"/>
    <lineage>
        <taxon>Bacteria</taxon>
        <taxon>Pseudomonadati</taxon>
        <taxon>Pseudomonadota</taxon>
        <taxon>Gammaproteobacteria</taxon>
        <taxon>Celerinatantimonadaceae</taxon>
        <taxon>Celerinatantimonas</taxon>
    </lineage>
</organism>
<accession>A0ABW9G910</accession>
<keyword evidence="2" id="KW-1185">Reference proteome</keyword>
<name>A0ABW9G910_9GAMM</name>
<reference evidence="1 2" key="1">
    <citation type="journal article" date="2013" name="Int. J. Syst. Evol. Microbiol.">
        <title>Celerinatantimonas yamalensis sp. nov., a cold-adapted diazotrophic bacterium from a cold permafrost brine.</title>
        <authorList>
            <person name="Shcherbakova V."/>
            <person name="Chuvilskaya N."/>
            <person name="Rivkina E."/>
            <person name="Demidov N."/>
            <person name="Uchaeva V."/>
            <person name="Suetin S."/>
            <person name="Suzina N."/>
            <person name="Gilichinsky D."/>
        </authorList>
    </citation>
    <scope>NUCLEOTIDE SEQUENCE [LARGE SCALE GENOMIC DNA]</scope>
    <source>
        <strain evidence="1 2">C7</strain>
    </source>
</reference>
<evidence type="ECO:0008006" key="3">
    <source>
        <dbReference type="Google" id="ProtNLM"/>
    </source>
</evidence>
<evidence type="ECO:0000313" key="1">
    <source>
        <dbReference type="EMBL" id="MFM2486012.1"/>
    </source>
</evidence>
<dbReference type="PROSITE" id="PS51257">
    <property type="entry name" value="PROKAR_LIPOPROTEIN"/>
    <property type="match status" value="1"/>
</dbReference>
<gene>
    <name evidence="1" type="ORF">ABUE30_13250</name>
</gene>
<dbReference type="EMBL" id="JBEQCT010000006">
    <property type="protein sequence ID" value="MFM2486012.1"/>
    <property type="molecule type" value="Genomic_DNA"/>
</dbReference>
<proteinExistence type="predicted"/>
<dbReference type="RefSeq" id="WP_408624270.1">
    <property type="nucleotide sequence ID" value="NZ_JBEQCT010000006.1"/>
</dbReference>
<protein>
    <recommendedName>
        <fullName evidence="3">Pullulanase</fullName>
    </recommendedName>
</protein>
<evidence type="ECO:0000313" key="2">
    <source>
        <dbReference type="Proteomes" id="UP001629953"/>
    </source>
</evidence>
<dbReference type="Proteomes" id="UP001629953">
    <property type="component" value="Unassembled WGS sequence"/>
</dbReference>
<sequence>MRHIYRWSIILAILLLSGCAKQLTQQRSISIDQPIYLRGVFTWWDAESQYQLHPVAGHSGLWMTQIELIADGQPYEWKIGDKDWQCGTDFGYLSDDSPMVLGQSRAVDSCAQFNSLKFTPKQDGFYQFYLDVSHQPAIVYINKK</sequence>
<dbReference type="Gene3D" id="2.60.40.3620">
    <property type="match status" value="1"/>
</dbReference>